<feature type="region of interest" description="Disordered" evidence="1">
    <location>
        <begin position="1"/>
        <end position="123"/>
    </location>
</feature>
<dbReference type="PANTHER" id="PTHR22684">
    <property type="entry name" value="NULP1-RELATED"/>
    <property type="match status" value="1"/>
</dbReference>
<evidence type="ECO:0000313" key="2">
    <source>
        <dbReference type="EMBL" id="RXW17881.1"/>
    </source>
</evidence>
<dbReference type="GO" id="GO:0072344">
    <property type="term" value="P:rescue of stalled ribosome"/>
    <property type="evidence" value="ECO:0007669"/>
    <property type="project" value="TreeGrafter"/>
</dbReference>
<feature type="compositionally biased region" description="Low complexity" evidence="1">
    <location>
        <begin position="181"/>
        <end position="197"/>
    </location>
</feature>
<keyword evidence="3" id="KW-1185">Reference proteome</keyword>
<name>A0A4Q2DFU0_9AGAR</name>
<dbReference type="GO" id="GO:1990112">
    <property type="term" value="C:RQC complex"/>
    <property type="evidence" value="ECO:0007669"/>
    <property type="project" value="TreeGrafter"/>
</dbReference>
<feature type="compositionally biased region" description="Acidic residues" evidence="1">
    <location>
        <begin position="733"/>
        <end position="757"/>
    </location>
</feature>
<gene>
    <name evidence="2" type="ORF">EST38_g7984</name>
</gene>
<feature type="region of interest" description="Disordered" evidence="1">
    <location>
        <begin position="713"/>
        <end position="762"/>
    </location>
</feature>
<dbReference type="Pfam" id="PF04910">
    <property type="entry name" value="Tcf25"/>
    <property type="match status" value="1"/>
</dbReference>
<dbReference type="PANTHER" id="PTHR22684:SF0">
    <property type="entry name" value="RIBOSOME QUALITY CONTROL COMPLEX SUBUNIT TCF25"/>
    <property type="match status" value="1"/>
</dbReference>
<evidence type="ECO:0000256" key="1">
    <source>
        <dbReference type="SAM" id="MobiDB-lite"/>
    </source>
</evidence>
<dbReference type="GO" id="GO:1990116">
    <property type="term" value="P:ribosome-associated ubiquitin-dependent protein catabolic process"/>
    <property type="evidence" value="ECO:0007669"/>
    <property type="project" value="TreeGrafter"/>
</dbReference>
<feature type="compositionally biased region" description="Pro residues" evidence="1">
    <location>
        <begin position="89"/>
        <end position="99"/>
    </location>
</feature>
<dbReference type="Proteomes" id="UP000290288">
    <property type="component" value="Unassembled WGS sequence"/>
</dbReference>
<accession>A0A4Q2DFU0</accession>
<protein>
    <recommendedName>
        <fullName evidence="4">DUF654-domain-containing protein</fullName>
    </recommendedName>
</protein>
<reference evidence="2 3" key="1">
    <citation type="submission" date="2019-01" db="EMBL/GenBank/DDBJ databases">
        <title>Draft genome sequence of Psathyrella aberdarensis IHI B618.</title>
        <authorList>
            <person name="Buettner E."/>
            <person name="Kellner H."/>
        </authorList>
    </citation>
    <scope>NUCLEOTIDE SEQUENCE [LARGE SCALE GENOMIC DNA]</scope>
    <source>
        <strain evidence="2 3">IHI B618</strain>
    </source>
</reference>
<feature type="compositionally biased region" description="Basic residues" evidence="1">
    <location>
        <begin position="67"/>
        <end position="78"/>
    </location>
</feature>
<comment type="caution">
    <text evidence="2">The sequence shown here is derived from an EMBL/GenBank/DDBJ whole genome shotgun (WGS) entry which is preliminary data.</text>
</comment>
<dbReference type="STRING" id="2316362.A0A4Q2DFU0"/>
<feature type="region of interest" description="Disordered" evidence="1">
    <location>
        <begin position="775"/>
        <end position="795"/>
    </location>
</feature>
<feature type="compositionally biased region" description="Acidic residues" evidence="1">
    <location>
        <begin position="52"/>
        <end position="61"/>
    </location>
</feature>
<proteinExistence type="predicted"/>
<organism evidence="2 3">
    <name type="scientific">Candolleomyces aberdarensis</name>
    <dbReference type="NCBI Taxonomy" id="2316362"/>
    <lineage>
        <taxon>Eukaryota</taxon>
        <taxon>Fungi</taxon>
        <taxon>Dikarya</taxon>
        <taxon>Basidiomycota</taxon>
        <taxon>Agaricomycotina</taxon>
        <taxon>Agaricomycetes</taxon>
        <taxon>Agaricomycetidae</taxon>
        <taxon>Agaricales</taxon>
        <taxon>Agaricineae</taxon>
        <taxon>Psathyrellaceae</taxon>
        <taxon>Candolleomyces</taxon>
    </lineage>
</organism>
<dbReference type="InterPro" id="IPR006994">
    <property type="entry name" value="TCF25/Rqc1"/>
</dbReference>
<feature type="compositionally biased region" description="Basic residues" evidence="1">
    <location>
        <begin position="109"/>
        <end position="118"/>
    </location>
</feature>
<dbReference type="AlphaFoldDB" id="A0A4Q2DFU0"/>
<sequence>MPPRLNKRQQRELEEIQALGGNPGAEVPDEGESDHEPAPKVQQGGFAALMAGDDDSDDEDIDQTKPSKSRKSKKKKKKAVVESPKPEPPKAPQPVPTPKGAPAQSTSKKALKKARAKEKKAANDELDQALAELSLKYGSSQNMNQHAVRLTFSDLLSISVQHLDSDAEMRRFFGSKVVQASKASSSSQAGPSSRRQAPAARSQLTRPQPTWWAAKGREGLSIRGLTDDEVDVRLKRHGWEPMPQEKWWTVEYSKRYKSLTKVFMGTVFSGDPQGFWDLLSRSPWHADTLLQVSEVYRHREEYAPAFDFVDRALFTYERAFVGAFNFTSGVNRLDFDYVENRPFYLAVHRQVADLLRRGCVRTSFEFAKLLYSLDPWGDPHGALLHLDFLAIKSGMHQWLLDVYRLFDGKNTDSRRINPSLLPGWAYAHALALRIAVSDHTKGTEALRHALNDFPSVVPLLADKLDVSLPASVRAHPDFKIETGASGLQPAQSTLHLLSHLYAQKSSPLWKDHSAWFLETVTSTFASLPSKLPITQRRMDFLALYQNLEPRYSAYRHLLVLETNHRNLFPFIDVNLEQARGLMCDPMPPPTTLNKYDDQYFQNVDDLLSFRTRTRRERAMDERRLAQMVPDVNFRQQLQGFFDANPNFQERFPGGILQFAQAIAQLPPDVLEDMMLAGAMNEPPQGGEGGMPGGLNIEDLNAAVPAPVMIQGEGPGWLGGGVPPPHAAQGGNVDWDDEGDHQEEAEDEDEDEEEEEDISPMPRVIRNILGRFWGRAPASEESSSEEEELLDNTGVD</sequence>
<dbReference type="OrthoDB" id="205993at2759"/>
<feature type="region of interest" description="Disordered" evidence="1">
    <location>
        <begin position="181"/>
        <end position="208"/>
    </location>
</feature>
<evidence type="ECO:0008006" key="4">
    <source>
        <dbReference type="Google" id="ProtNLM"/>
    </source>
</evidence>
<dbReference type="EMBL" id="SDEE01000307">
    <property type="protein sequence ID" value="RXW17881.1"/>
    <property type="molecule type" value="Genomic_DNA"/>
</dbReference>
<evidence type="ECO:0000313" key="3">
    <source>
        <dbReference type="Proteomes" id="UP000290288"/>
    </source>
</evidence>